<dbReference type="Proteomes" id="UP000230423">
    <property type="component" value="Unassembled WGS sequence"/>
</dbReference>
<sequence>MTQEPKEIETVEESKRVDDQLSEAALQLLTPTYTVIRNMFTSPHIANPNLLHRAELRSGCFDQVECPESTSTLLSASLDPMQFPLEDGDPSPLQLDAALDASWHSRLLLDICRIATDCTSQPGDLPRVGTACLRHIAAVAPHFTNEQWTILSKSIWDATSATLTPIRLLISLYVCNSTEESGDLGAVLVDGIQGLPIKERMLAQQVFLVDSQQQKHTNGISDDEPESDLELVLTVDGEKQRMSISFLISTLLAHQLIVQMIGSILCPCERPPKGLEKILTSGDCAGRSPLAIPDDVLLYFGLLIFVARLNVFFKNYNGKRSLTTVC</sequence>
<keyword evidence="1" id="KW-0812">Transmembrane</keyword>
<keyword evidence="1" id="KW-0472">Membrane</keyword>
<dbReference type="AlphaFoldDB" id="A0A2G9UKE8"/>
<evidence type="ECO:0000313" key="2">
    <source>
        <dbReference type="EMBL" id="PIO70212.1"/>
    </source>
</evidence>
<name>A0A2G9UKE8_TELCI</name>
<dbReference type="OrthoDB" id="10002886at2759"/>
<keyword evidence="1" id="KW-1133">Transmembrane helix</keyword>
<reference evidence="2 3" key="1">
    <citation type="submission" date="2015-09" db="EMBL/GenBank/DDBJ databases">
        <title>Draft genome of the parasitic nematode Teladorsagia circumcincta isolate WARC Sus (inbred).</title>
        <authorList>
            <person name="Mitreva M."/>
        </authorList>
    </citation>
    <scope>NUCLEOTIDE SEQUENCE [LARGE SCALE GENOMIC DNA]</scope>
    <source>
        <strain evidence="2 3">S</strain>
    </source>
</reference>
<dbReference type="EMBL" id="KZ346352">
    <property type="protein sequence ID" value="PIO70212.1"/>
    <property type="molecule type" value="Genomic_DNA"/>
</dbReference>
<evidence type="ECO:0000313" key="3">
    <source>
        <dbReference type="Proteomes" id="UP000230423"/>
    </source>
</evidence>
<evidence type="ECO:0000256" key="1">
    <source>
        <dbReference type="SAM" id="Phobius"/>
    </source>
</evidence>
<feature type="transmembrane region" description="Helical" evidence="1">
    <location>
        <begin position="296"/>
        <end position="313"/>
    </location>
</feature>
<accession>A0A2G9UKE8</accession>
<gene>
    <name evidence="2" type="ORF">TELCIR_07945</name>
</gene>
<keyword evidence="3" id="KW-1185">Reference proteome</keyword>
<proteinExistence type="predicted"/>
<organism evidence="2 3">
    <name type="scientific">Teladorsagia circumcincta</name>
    <name type="common">Brown stomach worm</name>
    <name type="synonym">Ostertagia circumcincta</name>
    <dbReference type="NCBI Taxonomy" id="45464"/>
    <lineage>
        <taxon>Eukaryota</taxon>
        <taxon>Metazoa</taxon>
        <taxon>Ecdysozoa</taxon>
        <taxon>Nematoda</taxon>
        <taxon>Chromadorea</taxon>
        <taxon>Rhabditida</taxon>
        <taxon>Rhabditina</taxon>
        <taxon>Rhabditomorpha</taxon>
        <taxon>Strongyloidea</taxon>
        <taxon>Trichostrongylidae</taxon>
        <taxon>Teladorsagia</taxon>
    </lineage>
</organism>
<protein>
    <submittedName>
        <fullName evidence="2">Uncharacterized protein</fullName>
    </submittedName>
</protein>